<evidence type="ECO:0008006" key="3">
    <source>
        <dbReference type="Google" id="ProtNLM"/>
    </source>
</evidence>
<proteinExistence type="predicted"/>
<name>A0A9X9ABI5_BACCE</name>
<sequence length="382" mass="44610">MEEVNNQLGWDIRLKNIPLLEAEEIIKTFENQWIYIKLVHNDNSDSSRSNQIGHYSKFKVKSVSISNDIIFIYGSEDDDRLIIYKNDLVRTEASPTKDEIKIYLINQNADSEIYIKKYLPKMNTRLNEITDDINHLIITEGKTDWKHLKNALSKFKSSHRYENLDVDFFEYENDVDMGCNTLEKMCDYHALLNNEKLKIFVFDADIEKINKKHAGVPYIYHGNNVYSLVLPIPKHRKNTPLISIEHYYTDKEMQTLDTKKRRLYLAREFDVKSRKHKTQENTYALKVKPSTDLIHIEEKVLYVENDVGNFEEIAKTGENITISKNDFANNILLGVVPFSTISTEVFSIFFDIIADIYQDYNKNNNPLLSENSISLSKGIKIN</sequence>
<feature type="non-terminal residue" evidence="1">
    <location>
        <position position="382"/>
    </location>
</feature>
<comment type="caution">
    <text evidence="1">The sequence shown here is derived from an EMBL/GenBank/DDBJ whole genome shotgun (WGS) entry which is preliminary data.</text>
</comment>
<protein>
    <recommendedName>
        <fullName evidence="3">DUF4435 domain-containing protein</fullName>
    </recommendedName>
</protein>
<accession>A0A9X9ABI5</accession>
<gene>
    <name evidence="1" type="ORF">FC695_10885</name>
</gene>
<reference evidence="1 2" key="1">
    <citation type="journal article" date="2019" name="Environ. Microbiol.">
        <title>An active ?-lactamase is a part of an orchestrated cell wall stress resistance network of Bacillus subtilis and related rhizosphere species.</title>
        <authorList>
            <person name="Bucher T."/>
            <person name="Keren-Paz A."/>
            <person name="Hausser J."/>
            <person name="Olender T."/>
            <person name="Cytryn E."/>
            <person name="Kolodkin-Gal I."/>
        </authorList>
    </citation>
    <scope>NUCLEOTIDE SEQUENCE [LARGE SCALE GENOMIC DNA]</scope>
    <source>
        <strain evidence="1 2">I32</strain>
    </source>
</reference>
<evidence type="ECO:0000313" key="2">
    <source>
        <dbReference type="Proteomes" id="UP000308444"/>
    </source>
</evidence>
<organism evidence="1 2">
    <name type="scientific">Bacillus cereus</name>
    <dbReference type="NCBI Taxonomy" id="1396"/>
    <lineage>
        <taxon>Bacteria</taxon>
        <taxon>Bacillati</taxon>
        <taxon>Bacillota</taxon>
        <taxon>Bacilli</taxon>
        <taxon>Bacillales</taxon>
        <taxon>Bacillaceae</taxon>
        <taxon>Bacillus</taxon>
        <taxon>Bacillus cereus group</taxon>
    </lineage>
</organism>
<evidence type="ECO:0000313" key="1">
    <source>
        <dbReference type="EMBL" id="TKJ04626.1"/>
    </source>
</evidence>
<dbReference type="AlphaFoldDB" id="A0A9X9ABI5"/>
<dbReference type="EMBL" id="SZOH01000633">
    <property type="protein sequence ID" value="TKJ04626.1"/>
    <property type="molecule type" value="Genomic_DNA"/>
</dbReference>
<dbReference type="Proteomes" id="UP000308444">
    <property type="component" value="Unassembled WGS sequence"/>
</dbReference>